<organism evidence="1 2">
    <name type="scientific">Klebsiella pneumoniae</name>
    <dbReference type="NCBI Taxonomy" id="573"/>
    <lineage>
        <taxon>Bacteria</taxon>
        <taxon>Pseudomonadati</taxon>
        <taxon>Pseudomonadota</taxon>
        <taxon>Gammaproteobacteria</taxon>
        <taxon>Enterobacterales</taxon>
        <taxon>Enterobacteriaceae</taxon>
        <taxon>Klebsiella/Raoultella group</taxon>
        <taxon>Klebsiella</taxon>
        <taxon>Klebsiella pneumoniae complex</taxon>
    </lineage>
</organism>
<evidence type="ECO:0000313" key="2">
    <source>
        <dbReference type="Proteomes" id="UP000272440"/>
    </source>
</evidence>
<reference evidence="1 2" key="1">
    <citation type="journal article" date="2019" name="Antimicrob. Agents Chemother.">
        <title>Applying Rapid Whole Genome Sequencing to Predict Phenotypic Antimicrobial Susceptibility Testing Results Among Carbapenem-Resistant Klebsiella pneumoniae Clinical Isolates.</title>
        <authorList>
            <person name="Tamma P.D."/>
            <person name="Fan Y."/>
            <person name="Bergman Y."/>
            <person name="Pertea G."/>
            <person name="Kazmi A."/>
            <person name="Lewis S."/>
            <person name="Carroll K.C."/>
            <person name="Schatz M.C."/>
            <person name="Timp W."/>
            <person name="Simner P.J."/>
        </authorList>
    </citation>
    <scope>NUCLEOTIDE SEQUENCE [LARGE SCALE GENOMIC DNA]</scope>
    <source>
        <strain evidence="1 2">KLPN_33</strain>
    </source>
</reference>
<accession>A0A3P2EIY1</accession>
<name>A0A3P2EIY1_KLEPN</name>
<gene>
    <name evidence="1" type="ORF">EAO28_22405</name>
</gene>
<dbReference type="Proteomes" id="UP000272440">
    <property type="component" value="Unassembled WGS sequence"/>
</dbReference>
<dbReference type="EMBL" id="RCZY01000002">
    <property type="protein sequence ID" value="RRE44266.1"/>
    <property type="molecule type" value="Genomic_DNA"/>
</dbReference>
<sequence length="111" mass="12618">MEQLQRLAEVIAETYIRDLRRETGSNVLSIDGVSGNVEKHLLAAGLVDNTIYAAKDEYGATFEREAYRMLMNFISFDGPEYRLTEHGRLVITLLNTNALKKKSKNPTLRRS</sequence>
<proteinExistence type="predicted"/>
<comment type="caution">
    <text evidence="1">The sequence shown here is derived from an EMBL/GenBank/DDBJ whole genome shotgun (WGS) entry which is preliminary data.</text>
</comment>
<dbReference type="AlphaFoldDB" id="A0A3P2EIY1"/>
<protein>
    <submittedName>
        <fullName evidence="1">Uncharacterized protein</fullName>
    </submittedName>
</protein>
<evidence type="ECO:0000313" key="1">
    <source>
        <dbReference type="EMBL" id="RRE44266.1"/>
    </source>
</evidence>